<organism evidence="2 3">
    <name type="scientific">Stentor coeruleus</name>
    <dbReference type="NCBI Taxonomy" id="5963"/>
    <lineage>
        <taxon>Eukaryota</taxon>
        <taxon>Sar</taxon>
        <taxon>Alveolata</taxon>
        <taxon>Ciliophora</taxon>
        <taxon>Postciliodesmatophora</taxon>
        <taxon>Heterotrichea</taxon>
        <taxon>Heterotrichida</taxon>
        <taxon>Stentoridae</taxon>
        <taxon>Stentor</taxon>
    </lineage>
</organism>
<evidence type="ECO:0000256" key="1">
    <source>
        <dbReference type="SAM" id="MobiDB-lite"/>
    </source>
</evidence>
<dbReference type="Proteomes" id="UP000187209">
    <property type="component" value="Unassembled WGS sequence"/>
</dbReference>
<accession>A0A1R2BN90</accession>
<gene>
    <name evidence="2" type="ORF">SteCoe_22077</name>
</gene>
<reference evidence="2 3" key="1">
    <citation type="submission" date="2016-11" db="EMBL/GenBank/DDBJ databases">
        <title>The macronuclear genome of Stentor coeruleus: a giant cell with tiny introns.</title>
        <authorList>
            <person name="Slabodnick M."/>
            <person name="Ruby J.G."/>
            <person name="Reiff S.B."/>
            <person name="Swart E.C."/>
            <person name="Gosai S."/>
            <person name="Prabakaran S."/>
            <person name="Witkowska E."/>
            <person name="Larue G.E."/>
            <person name="Fisher S."/>
            <person name="Freeman R.M."/>
            <person name="Gunawardena J."/>
            <person name="Chu W."/>
            <person name="Stover N.A."/>
            <person name="Gregory B.D."/>
            <person name="Nowacki M."/>
            <person name="Derisi J."/>
            <person name="Roy S.W."/>
            <person name="Marshall W.F."/>
            <person name="Sood P."/>
        </authorList>
    </citation>
    <scope>NUCLEOTIDE SEQUENCE [LARGE SCALE GENOMIC DNA]</scope>
    <source>
        <strain evidence="2">WM001</strain>
    </source>
</reference>
<keyword evidence="3" id="KW-1185">Reference proteome</keyword>
<name>A0A1R2BN90_9CILI</name>
<comment type="caution">
    <text evidence="2">The sequence shown here is derived from an EMBL/GenBank/DDBJ whole genome shotgun (WGS) entry which is preliminary data.</text>
</comment>
<dbReference type="EMBL" id="MPUH01000535">
    <property type="protein sequence ID" value="OMJ78184.1"/>
    <property type="molecule type" value="Genomic_DNA"/>
</dbReference>
<evidence type="ECO:0000313" key="2">
    <source>
        <dbReference type="EMBL" id="OMJ78184.1"/>
    </source>
</evidence>
<protein>
    <submittedName>
        <fullName evidence="2">Uncharacterized protein</fullName>
    </submittedName>
</protein>
<feature type="region of interest" description="Disordered" evidence="1">
    <location>
        <begin position="120"/>
        <end position="139"/>
    </location>
</feature>
<sequence length="249" mass="28877">MLENIFLSNLAYNSRPNQGTPAVSRLHKNFITIKIASKKKTPLVSEVNREYYHKKNNFTKVKNSKSLSIPDRSNNIPCKDQNKQFPAKPFKMQIKIHECESVPINTHNTRNKAFLDVENSTNNSSAHSRTPSSHNNSPAPLSVFDKAVIKLKPNIKKPARFLTIEQRDQLAKQRPTKEVIFPNNSVDLTYKIVEDDNEHLHNEILYRRFQKHRLMKRLIIYKDEEWDWSTPGSASPVQKVRFNDVVVMS</sequence>
<evidence type="ECO:0000313" key="3">
    <source>
        <dbReference type="Proteomes" id="UP000187209"/>
    </source>
</evidence>
<proteinExistence type="predicted"/>
<dbReference type="AlphaFoldDB" id="A0A1R2BN90"/>